<gene>
    <name evidence="1" type="ORF">F5878DRAFT_267128</name>
</gene>
<reference evidence="1" key="1">
    <citation type="submission" date="2022-08" db="EMBL/GenBank/DDBJ databases">
        <authorList>
            <consortium name="DOE Joint Genome Institute"/>
            <person name="Min B."/>
            <person name="Riley R."/>
            <person name="Sierra-Patev S."/>
            <person name="Naranjo-Ortiz M."/>
            <person name="Looney B."/>
            <person name="Konkel Z."/>
            <person name="Slot J.C."/>
            <person name="Sakamoto Y."/>
            <person name="Steenwyk J.L."/>
            <person name="Rokas A."/>
            <person name="Carro J."/>
            <person name="Camarero S."/>
            <person name="Ferreira P."/>
            <person name="Molpeceres G."/>
            <person name="Ruiz-Duenas F.J."/>
            <person name="Serrano A."/>
            <person name="Henrissat B."/>
            <person name="Drula E."/>
            <person name="Hughes K.W."/>
            <person name="Mata J.L."/>
            <person name="Ishikawa N.K."/>
            <person name="Vargas-Isla R."/>
            <person name="Ushijima S."/>
            <person name="Smith C.A."/>
            <person name="Ahrendt S."/>
            <person name="Andreopoulos W."/>
            <person name="He G."/>
            <person name="Labutti K."/>
            <person name="Lipzen A."/>
            <person name="Ng V."/>
            <person name="Sandor L."/>
            <person name="Barry K."/>
            <person name="Martinez A.T."/>
            <person name="Xiao Y."/>
            <person name="Gibbons J.G."/>
            <person name="Terashima K."/>
            <person name="Hibbett D.S."/>
            <person name="Grigoriev I.V."/>
        </authorList>
    </citation>
    <scope>NUCLEOTIDE SEQUENCE</scope>
    <source>
        <strain evidence="1">TFB9207</strain>
    </source>
</reference>
<evidence type="ECO:0000313" key="2">
    <source>
        <dbReference type="Proteomes" id="UP001163846"/>
    </source>
</evidence>
<sequence length="84" mass="9696">MKRPIHATGDRQLLIRWLHLYLAACFVYPGCKSQLSTSQWHLQPHKRPLTLLIIESSVLSVDFTQDIWQLSAPRACCVRTCLMC</sequence>
<evidence type="ECO:0000313" key="1">
    <source>
        <dbReference type="EMBL" id="KAJ3836296.1"/>
    </source>
</evidence>
<dbReference type="Proteomes" id="UP001163846">
    <property type="component" value="Unassembled WGS sequence"/>
</dbReference>
<accession>A0AA38UBR7</accession>
<proteinExistence type="predicted"/>
<comment type="caution">
    <text evidence="1">The sequence shown here is derived from an EMBL/GenBank/DDBJ whole genome shotgun (WGS) entry which is preliminary data.</text>
</comment>
<keyword evidence="2" id="KW-1185">Reference proteome</keyword>
<protein>
    <submittedName>
        <fullName evidence="1">Uncharacterized protein</fullName>
    </submittedName>
</protein>
<dbReference type="EMBL" id="MU806332">
    <property type="protein sequence ID" value="KAJ3836296.1"/>
    <property type="molecule type" value="Genomic_DNA"/>
</dbReference>
<organism evidence="1 2">
    <name type="scientific">Lentinula raphanica</name>
    <dbReference type="NCBI Taxonomy" id="153919"/>
    <lineage>
        <taxon>Eukaryota</taxon>
        <taxon>Fungi</taxon>
        <taxon>Dikarya</taxon>
        <taxon>Basidiomycota</taxon>
        <taxon>Agaricomycotina</taxon>
        <taxon>Agaricomycetes</taxon>
        <taxon>Agaricomycetidae</taxon>
        <taxon>Agaricales</taxon>
        <taxon>Marasmiineae</taxon>
        <taxon>Omphalotaceae</taxon>
        <taxon>Lentinula</taxon>
    </lineage>
</organism>
<name>A0AA38UBR7_9AGAR</name>
<dbReference type="AlphaFoldDB" id="A0AA38UBR7"/>